<comment type="caution">
    <text evidence="2">The sequence shown here is derived from an EMBL/GenBank/DDBJ whole genome shotgun (WGS) entry which is preliminary data.</text>
</comment>
<keyword evidence="1" id="KW-1133">Transmembrane helix</keyword>
<accession>A0A843TFU2</accession>
<proteinExistence type="predicted"/>
<evidence type="ECO:0000313" key="2">
    <source>
        <dbReference type="EMBL" id="MQL69027.1"/>
    </source>
</evidence>
<dbReference type="EMBL" id="NMUH01000027">
    <property type="protein sequence ID" value="MQL69027.1"/>
    <property type="molecule type" value="Genomic_DNA"/>
</dbReference>
<evidence type="ECO:0000313" key="3">
    <source>
        <dbReference type="Proteomes" id="UP000652761"/>
    </source>
</evidence>
<evidence type="ECO:0000256" key="1">
    <source>
        <dbReference type="SAM" id="Phobius"/>
    </source>
</evidence>
<keyword evidence="1" id="KW-0812">Transmembrane</keyword>
<reference evidence="2" key="1">
    <citation type="submission" date="2017-07" db="EMBL/GenBank/DDBJ databases">
        <title>Taro Niue Genome Assembly and Annotation.</title>
        <authorList>
            <person name="Atibalentja N."/>
            <person name="Keating K."/>
            <person name="Fields C.J."/>
        </authorList>
    </citation>
    <scope>NUCLEOTIDE SEQUENCE</scope>
    <source>
        <strain evidence="2">Niue_2</strain>
        <tissue evidence="2">Leaf</tissue>
    </source>
</reference>
<sequence>VCLPDYAGCPGDRVRLPYSSVTCPIPFSSRGRQPSSSSRGGGSASWTPTMLDLWVNLITSNLLYLLFMLYSSCRKLMCNCRGKIDPRSAFRYIISLLCTYVPGPVNSSKKFPLFIQDLLFDMFKRRYMFTRPEDLPRVRAVWESTPQTNFRKSMWEARDKAAKITAARIRQLRWITAWCG</sequence>
<gene>
    <name evidence="2" type="ORF">Taro_001317</name>
</gene>
<keyword evidence="1" id="KW-0472">Membrane</keyword>
<name>A0A843TFU2_COLES</name>
<keyword evidence="3" id="KW-1185">Reference proteome</keyword>
<protein>
    <submittedName>
        <fullName evidence="2">Uncharacterized protein</fullName>
    </submittedName>
</protein>
<dbReference type="Proteomes" id="UP000652761">
    <property type="component" value="Unassembled WGS sequence"/>
</dbReference>
<dbReference type="AlphaFoldDB" id="A0A843TFU2"/>
<feature type="non-terminal residue" evidence="2">
    <location>
        <position position="180"/>
    </location>
</feature>
<feature type="transmembrane region" description="Helical" evidence="1">
    <location>
        <begin position="53"/>
        <end position="73"/>
    </location>
</feature>
<organism evidence="2 3">
    <name type="scientific">Colocasia esculenta</name>
    <name type="common">Wild taro</name>
    <name type="synonym">Arum esculentum</name>
    <dbReference type="NCBI Taxonomy" id="4460"/>
    <lineage>
        <taxon>Eukaryota</taxon>
        <taxon>Viridiplantae</taxon>
        <taxon>Streptophyta</taxon>
        <taxon>Embryophyta</taxon>
        <taxon>Tracheophyta</taxon>
        <taxon>Spermatophyta</taxon>
        <taxon>Magnoliopsida</taxon>
        <taxon>Liliopsida</taxon>
        <taxon>Araceae</taxon>
        <taxon>Aroideae</taxon>
        <taxon>Colocasieae</taxon>
        <taxon>Colocasia</taxon>
    </lineage>
</organism>